<reference evidence="2 3" key="1">
    <citation type="submission" date="2019-02" db="EMBL/GenBank/DDBJ databases">
        <title>Deep-cultivation of Planctomycetes and their phenomic and genomic characterization uncovers novel biology.</title>
        <authorList>
            <person name="Wiegand S."/>
            <person name="Jogler M."/>
            <person name="Boedeker C."/>
            <person name="Pinto D."/>
            <person name="Vollmers J."/>
            <person name="Rivas-Marin E."/>
            <person name="Kohn T."/>
            <person name="Peeters S.H."/>
            <person name="Heuer A."/>
            <person name="Rast P."/>
            <person name="Oberbeckmann S."/>
            <person name="Bunk B."/>
            <person name="Jeske O."/>
            <person name="Meyerdierks A."/>
            <person name="Storesund J.E."/>
            <person name="Kallscheuer N."/>
            <person name="Luecker S."/>
            <person name="Lage O.M."/>
            <person name="Pohl T."/>
            <person name="Merkel B.J."/>
            <person name="Hornburger P."/>
            <person name="Mueller R.-W."/>
            <person name="Bruemmer F."/>
            <person name="Labrenz M."/>
            <person name="Spormann A.M."/>
            <person name="Op den Camp H."/>
            <person name="Overmann J."/>
            <person name="Amann R."/>
            <person name="Jetten M.S.M."/>
            <person name="Mascher T."/>
            <person name="Medema M.H."/>
            <person name="Devos D.P."/>
            <person name="Kaster A.-K."/>
            <person name="Ovreas L."/>
            <person name="Rohde M."/>
            <person name="Galperin M.Y."/>
            <person name="Jogler C."/>
        </authorList>
    </citation>
    <scope>NUCLEOTIDE SEQUENCE [LARGE SCALE GENOMIC DNA]</scope>
    <source>
        <strain evidence="2 3">Poly30</strain>
    </source>
</reference>
<dbReference type="Gene3D" id="1.25.10.10">
    <property type="entry name" value="Leucine-rich Repeat Variant"/>
    <property type="match status" value="2"/>
</dbReference>
<dbReference type="AlphaFoldDB" id="A0A518EKI0"/>
<dbReference type="InterPro" id="IPR004155">
    <property type="entry name" value="PBS_lyase_HEAT"/>
</dbReference>
<accession>A0A518EKI0</accession>
<dbReference type="Pfam" id="PF13646">
    <property type="entry name" value="HEAT_2"/>
    <property type="match status" value="1"/>
</dbReference>
<keyword evidence="3" id="KW-1185">Reference proteome</keyword>
<evidence type="ECO:0000256" key="1">
    <source>
        <dbReference type="SAM" id="MobiDB-lite"/>
    </source>
</evidence>
<dbReference type="EMBL" id="CP036434">
    <property type="protein sequence ID" value="QDV04598.1"/>
    <property type="molecule type" value="Genomic_DNA"/>
</dbReference>
<dbReference type="Proteomes" id="UP000320390">
    <property type="component" value="Chromosome"/>
</dbReference>
<sequence length="651" mass="69039">MSPPAAGPGSPGATVPGPPAAPGVSLGGGAAPDTGELDWTRWWNFERDRYLGLHDLELDGPLSGGKSTRAPRQSLMPPRSRVEGDILPRLLEVLETERDDSMVSAALIAVARIGSGERRDLAIRVGVAIKEKLSAKSQEISETAALSLGILGEDAALQPLLDLLASSEEGGRLVGKTVVPVRTSAFAAFGLGLMAHERDEPALRQRIAAALMEAMAADHRSNEIPTAAALAIGLCPVPDKLTVPDRATRASTHAHDVVAREAQVRWLVERLDPERSRGRGDLLPRLARVHGITALGRLGSDAPPHVRERVIRTLLGVATSGDSSVHLRTAAWIGLGEVLTAGSSSLDREGMRTLMEALKTGNVLEQHFAGIALALATSREGSDPLPTEAAADDGTVDAAKGDRWAGLETGRRALLQRLARGRADSLPWFSLALGIQNWHLQRAGQSNHPVAALTLRDRVRNERSAAFIGAYGIACALAHEGSDEESRSRAGDQIHGAFRRTKDPLARGQLAIALGLLDHEPAREDLHQLMETSRFQPELLWSASVALVLIQDPTVVPTLIDTLKKARSASGRGAAAAALGRVGDARAATPLLELLDDESQPTAARAFAIVGLGLLCEESPLPWRTPVAHANPYFAVTETLTGNGRGLLDLN</sequence>
<organism evidence="2 3">
    <name type="scientific">Saltatorellus ferox</name>
    <dbReference type="NCBI Taxonomy" id="2528018"/>
    <lineage>
        <taxon>Bacteria</taxon>
        <taxon>Pseudomonadati</taxon>
        <taxon>Planctomycetota</taxon>
        <taxon>Planctomycetia</taxon>
        <taxon>Planctomycetia incertae sedis</taxon>
        <taxon>Saltatorellus</taxon>
    </lineage>
</organism>
<evidence type="ECO:0008006" key="4">
    <source>
        <dbReference type="Google" id="ProtNLM"/>
    </source>
</evidence>
<dbReference type="SMART" id="SM00567">
    <property type="entry name" value="EZ_HEAT"/>
    <property type="match status" value="4"/>
</dbReference>
<proteinExistence type="predicted"/>
<dbReference type="InterPro" id="IPR011989">
    <property type="entry name" value="ARM-like"/>
</dbReference>
<evidence type="ECO:0000313" key="3">
    <source>
        <dbReference type="Proteomes" id="UP000320390"/>
    </source>
</evidence>
<protein>
    <recommendedName>
        <fullName evidence="4">HEAT repeat protein</fullName>
    </recommendedName>
</protein>
<dbReference type="SUPFAM" id="SSF48371">
    <property type="entry name" value="ARM repeat"/>
    <property type="match status" value="2"/>
</dbReference>
<feature type="region of interest" description="Disordered" evidence="1">
    <location>
        <begin position="1"/>
        <end position="31"/>
    </location>
</feature>
<gene>
    <name evidence="2" type="ORF">Poly30_00890</name>
</gene>
<name>A0A518EKI0_9BACT</name>
<dbReference type="RefSeq" id="WP_145194052.1">
    <property type="nucleotide sequence ID" value="NZ_CP036434.1"/>
</dbReference>
<dbReference type="InterPro" id="IPR016024">
    <property type="entry name" value="ARM-type_fold"/>
</dbReference>
<evidence type="ECO:0000313" key="2">
    <source>
        <dbReference type="EMBL" id="QDV04598.1"/>
    </source>
</evidence>